<dbReference type="EMBL" id="FOWC01000002">
    <property type="protein sequence ID" value="SFO66310.1"/>
    <property type="molecule type" value="Genomic_DNA"/>
</dbReference>
<dbReference type="NCBIfam" id="NF006914">
    <property type="entry name" value="PRK09404.1"/>
    <property type="match status" value="1"/>
</dbReference>
<organism evidence="15 16">
    <name type="scientific">Amycolatopsis rubida</name>
    <dbReference type="NCBI Taxonomy" id="112413"/>
    <lineage>
        <taxon>Bacteria</taxon>
        <taxon>Bacillati</taxon>
        <taxon>Actinomycetota</taxon>
        <taxon>Actinomycetes</taxon>
        <taxon>Pseudonocardiales</taxon>
        <taxon>Pseudonocardiaceae</taxon>
        <taxon>Amycolatopsis</taxon>
    </lineage>
</organism>
<keyword evidence="6" id="KW-0460">Magnesium</keyword>
<feature type="domain" description="Transketolase-like pyrimidine-binding" evidence="14">
    <location>
        <begin position="885"/>
        <end position="1078"/>
    </location>
</feature>
<dbReference type="PIRSF" id="PIRSF000157">
    <property type="entry name" value="Oxoglu_dh_E1"/>
    <property type="match status" value="1"/>
</dbReference>
<dbReference type="GO" id="GO:0004149">
    <property type="term" value="F:dihydrolipoyllysine-residue succinyltransferase activity"/>
    <property type="evidence" value="ECO:0007669"/>
    <property type="project" value="UniProtKB-EC"/>
</dbReference>
<dbReference type="Proteomes" id="UP000199137">
    <property type="component" value="Unassembled WGS sequence"/>
</dbReference>
<evidence type="ECO:0000256" key="9">
    <source>
        <dbReference type="ARBA" id="ARBA00023268"/>
    </source>
</evidence>
<dbReference type="Pfam" id="PF00676">
    <property type="entry name" value="E1_dh"/>
    <property type="match status" value="1"/>
</dbReference>
<dbReference type="GO" id="GO:0045252">
    <property type="term" value="C:oxoglutarate dehydrogenase complex"/>
    <property type="evidence" value="ECO:0007669"/>
    <property type="project" value="TreeGrafter"/>
</dbReference>
<feature type="compositionally biased region" description="Low complexity" evidence="13">
    <location>
        <begin position="90"/>
        <end position="108"/>
    </location>
</feature>
<dbReference type="Gene3D" id="3.40.50.970">
    <property type="match status" value="1"/>
</dbReference>
<dbReference type="GO" id="GO:0000287">
    <property type="term" value="F:magnesium ion binding"/>
    <property type="evidence" value="ECO:0007669"/>
    <property type="project" value="UniProtKB-ARBA"/>
</dbReference>
<feature type="region of interest" description="Disordered" evidence="13">
    <location>
        <begin position="90"/>
        <end position="121"/>
    </location>
</feature>
<dbReference type="InterPro" id="IPR005475">
    <property type="entry name" value="Transketolase-like_Pyr-bd"/>
</dbReference>
<evidence type="ECO:0000313" key="16">
    <source>
        <dbReference type="Proteomes" id="UP000199137"/>
    </source>
</evidence>
<dbReference type="STRING" id="112413.SAMN05421854_102831"/>
<dbReference type="PANTHER" id="PTHR23152">
    <property type="entry name" value="2-OXOGLUTARATE DEHYDROGENASE"/>
    <property type="match status" value="1"/>
</dbReference>
<dbReference type="InterPro" id="IPR001078">
    <property type="entry name" value="2-oxoacid_DH_actylTfrase"/>
</dbReference>
<feature type="compositionally biased region" description="Low complexity" evidence="13">
    <location>
        <begin position="58"/>
        <end position="76"/>
    </location>
</feature>
<comment type="catalytic activity">
    <reaction evidence="11">
        <text>N(6)-[(R)-dihydrolipoyl]-L-lysyl-[protein] + succinyl-CoA = N(6)-[(R)-S(8)-succinyldihydrolipoyl]-L-lysyl-[protein] + CoA</text>
        <dbReference type="Rhea" id="RHEA:15213"/>
        <dbReference type="Rhea" id="RHEA-COMP:10475"/>
        <dbReference type="Rhea" id="RHEA-COMP:20092"/>
        <dbReference type="ChEBI" id="CHEBI:57287"/>
        <dbReference type="ChEBI" id="CHEBI:57292"/>
        <dbReference type="ChEBI" id="CHEBI:83100"/>
        <dbReference type="ChEBI" id="CHEBI:83120"/>
        <dbReference type="EC" id="2.3.1.61"/>
    </reaction>
</comment>
<comment type="cofactor">
    <cofactor evidence="1">
        <name>Mg(2+)</name>
        <dbReference type="ChEBI" id="CHEBI:18420"/>
    </cofactor>
</comment>
<dbReference type="GO" id="GO:0006099">
    <property type="term" value="P:tricarboxylic acid cycle"/>
    <property type="evidence" value="ECO:0007669"/>
    <property type="project" value="UniProtKB-UniPathway"/>
</dbReference>
<evidence type="ECO:0000256" key="5">
    <source>
        <dbReference type="ARBA" id="ARBA00022723"/>
    </source>
</evidence>
<evidence type="ECO:0000256" key="8">
    <source>
        <dbReference type="ARBA" id="ARBA00023052"/>
    </source>
</evidence>
<evidence type="ECO:0000256" key="13">
    <source>
        <dbReference type="SAM" id="MobiDB-lite"/>
    </source>
</evidence>
<evidence type="ECO:0000256" key="6">
    <source>
        <dbReference type="ARBA" id="ARBA00022842"/>
    </source>
</evidence>
<keyword evidence="5" id="KW-0479">Metal-binding</keyword>
<dbReference type="InterPro" id="IPR042179">
    <property type="entry name" value="KGD_C_sf"/>
</dbReference>
<dbReference type="Gene3D" id="1.10.287.1150">
    <property type="entry name" value="TPP helical domain"/>
    <property type="match status" value="1"/>
</dbReference>
<evidence type="ECO:0000256" key="1">
    <source>
        <dbReference type="ARBA" id="ARBA00001946"/>
    </source>
</evidence>
<dbReference type="InterPro" id="IPR031717">
    <property type="entry name" value="ODO-1/KGD_C"/>
</dbReference>
<dbReference type="GO" id="GO:0004591">
    <property type="term" value="F:oxoglutarate dehydrogenase (succinyl-transferring) activity"/>
    <property type="evidence" value="ECO:0007669"/>
    <property type="project" value="UniProtKB-EC"/>
</dbReference>
<dbReference type="SUPFAM" id="SSF52777">
    <property type="entry name" value="CoA-dependent acyltransferases"/>
    <property type="match status" value="1"/>
</dbReference>
<reference evidence="15 16" key="1">
    <citation type="submission" date="2016-10" db="EMBL/GenBank/DDBJ databases">
        <authorList>
            <person name="de Groot N.N."/>
        </authorList>
    </citation>
    <scope>NUCLEOTIDE SEQUENCE [LARGE SCALE GENOMIC DNA]</scope>
    <source>
        <strain evidence="15 16">DSM 44637</strain>
    </source>
</reference>
<keyword evidence="4" id="KW-0816">Tricarboxylic acid cycle</keyword>
<dbReference type="Pfam" id="PF02779">
    <property type="entry name" value="Transket_pyr"/>
    <property type="match status" value="1"/>
</dbReference>
<evidence type="ECO:0000259" key="14">
    <source>
        <dbReference type="SMART" id="SM00861"/>
    </source>
</evidence>
<evidence type="ECO:0000313" key="15">
    <source>
        <dbReference type="EMBL" id="SFO66310.1"/>
    </source>
</evidence>
<sequence length="1226" mass="134757">MASSSPASQFGANEWLVEEMYERFLADPQSVDAAWHDFFADYKPTPGGNGTQEGNGEAKAAASAPAAKPAAKAPAAPAAKAAAAPAAKAPAKPAPAAKPAASAPAKSAPAKDAEPESKQLRGAAAAIAKNMDASLTVPTATSVRAVPAKLMADNRIVINNHLKRTRGGKISFTHLIGYAMVRALKDFPNMNRHYQLIDGKPFAITPEHVNFGLAIDMKGKDDSRTLVVASIKATENMTFMQFWQAYEEIVKKARTNKLTADDFAGTTISLTNPGGIGTNHSVPRLQAGQGAIIGVGAMQYPASFEGTSEKTLVDLAVSKIMTLTSTYDHRIIQGAESGEFLKRIHALLLGEDGFYDDVFTSLRLPYEPIRWVADIPDGPVDKTARVMELIEAFRMRGHLMADTDPLNYRQRSHHDLDVLSHGLTLWDLDREFAVGDFSSRERMKLRDILGVLRDSYCRTVGVEYTHILDPEERRWIQERVEVRHNKPEPSAQKYILSKLNAAEAFETFLQTKYVGQRRFSLEGGETLVPLLDTVLDKAAEAELDEVVIGMPHRGRLNVLANIVGKPISQIFQEFEGNLDPGQAHGSGDVKYHLGAEGKYFRMFGDGETRVSLASNPSHLETVDPVLEGIVRAKQDVLDKGGEGYTVLPVLMHGDAAFAGQGVVAETLNLALLRGYRTGGTVHIVVNNQVGFTTAPEHSRSSQYATDVAKMIGAPVFHVNGDDPEAAHWVAKLAMDYRQAFHKDVVIDLICYRRRGHNEGDDPSMTQPAMYDIIDTKRSVRKIYTESLIGRGDISVEEAEAALRDFSSQLEHVFNEVRELEKHPAKASPSVEGEQQIPAKVTTAVSREVVEQIGDAFVNLPEGFTPHPRVKPVMERRHKMSREGGVDWAFGELLAFGSLALEGRLVRLSGQDSRRGTFTQRHSVFIDRKNGQEYSPLQHLAEGQGRVMIYDSALSEYAAVGFEYGYSVANSEALVMWEAQFGDFVNGAQTVIDEYISSGEAKWGQRSDVVLLLPHGHEGQGPDHTSGRIERFLSLCAEASMTVAVPSTPANYFHLLRRHALDGIQRPLIVFTPKSMLRNKAATSTVEDFTGQSRFMSVIDDATQDPAKVRKVLLTSGKLYWELVAEREKRGADDVAIVRIEQYYPLPKKKLLAAVERYTNAQQIAWVQEEPENQGAWPFFGLNLPRKFPEFFGGLDVVARRPMAAPSAGSSKVHDVEQKALIAKAFD</sequence>
<dbReference type="GO" id="GO:0005829">
    <property type="term" value="C:cytosol"/>
    <property type="evidence" value="ECO:0007669"/>
    <property type="project" value="TreeGrafter"/>
</dbReference>
<evidence type="ECO:0000256" key="10">
    <source>
        <dbReference type="ARBA" id="ARBA00051911"/>
    </source>
</evidence>
<keyword evidence="8" id="KW-0786">Thiamine pyrophosphate</keyword>
<feature type="region of interest" description="Disordered" evidence="13">
    <location>
        <begin position="39"/>
        <end position="76"/>
    </location>
</feature>
<evidence type="ECO:0000256" key="2">
    <source>
        <dbReference type="ARBA" id="ARBA00001964"/>
    </source>
</evidence>
<dbReference type="Gene3D" id="3.40.50.11610">
    <property type="entry name" value="Multifunctional 2-oxoglutarate metabolism enzyme, C-terminal domain"/>
    <property type="match status" value="1"/>
</dbReference>
<feature type="coiled-coil region" evidence="12">
    <location>
        <begin position="795"/>
        <end position="822"/>
    </location>
</feature>
<comment type="catalytic activity">
    <reaction evidence="10">
        <text>N(6)-[(R)-lipoyl]-L-lysyl-[protein] + 2-oxoglutarate + H(+) = N(6)-[(R)-S(8)-succinyldihydrolipoyl]-L-lysyl-[protein] + CO2</text>
        <dbReference type="Rhea" id="RHEA:12188"/>
        <dbReference type="Rhea" id="RHEA-COMP:10474"/>
        <dbReference type="Rhea" id="RHEA-COMP:20092"/>
        <dbReference type="ChEBI" id="CHEBI:15378"/>
        <dbReference type="ChEBI" id="CHEBI:16526"/>
        <dbReference type="ChEBI" id="CHEBI:16810"/>
        <dbReference type="ChEBI" id="CHEBI:83099"/>
        <dbReference type="ChEBI" id="CHEBI:83120"/>
        <dbReference type="EC" id="1.2.4.2"/>
    </reaction>
</comment>
<dbReference type="NCBIfam" id="NF008907">
    <property type="entry name" value="PRK12270.1"/>
    <property type="match status" value="1"/>
</dbReference>
<keyword evidence="9" id="KW-0511">Multifunctional enzyme</keyword>
<dbReference type="PANTHER" id="PTHR23152:SF4">
    <property type="entry name" value="2-OXOADIPATE DEHYDROGENASE COMPLEX COMPONENT E1"/>
    <property type="match status" value="1"/>
</dbReference>
<keyword evidence="7" id="KW-0560">Oxidoreductase</keyword>
<dbReference type="RefSeq" id="WP_093573250.1">
    <property type="nucleotide sequence ID" value="NZ_FOWC01000002.1"/>
</dbReference>
<keyword evidence="12" id="KW-0175">Coiled coil</keyword>
<accession>A0A1I5J116</accession>
<evidence type="ECO:0000256" key="3">
    <source>
        <dbReference type="ARBA" id="ARBA00004813"/>
    </source>
</evidence>
<dbReference type="SMART" id="SM00861">
    <property type="entry name" value="Transket_pyr"/>
    <property type="match status" value="1"/>
</dbReference>
<dbReference type="InterPro" id="IPR032106">
    <property type="entry name" value="2-oxogl_dehyd_N"/>
</dbReference>
<dbReference type="InterPro" id="IPR001017">
    <property type="entry name" value="DH_E1"/>
</dbReference>
<dbReference type="SUPFAM" id="SSF52518">
    <property type="entry name" value="Thiamin diphosphate-binding fold (THDP-binding)"/>
    <property type="match status" value="2"/>
</dbReference>
<evidence type="ECO:0000256" key="4">
    <source>
        <dbReference type="ARBA" id="ARBA00022532"/>
    </source>
</evidence>
<dbReference type="GO" id="GO:0030976">
    <property type="term" value="F:thiamine pyrophosphate binding"/>
    <property type="evidence" value="ECO:0007669"/>
    <property type="project" value="InterPro"/>
</dbReference>
<proteinExistence type="predicted"/>
<dbReference type="UniPathway" id="UPA00223">
    <property type="reaction ID" value="UER00997"/>
</dbReference>
<dbReference type="AlphaFoldDB" id="A0A1I5J116"/>
<evidence type="ECO:0000256" key="12">
    <source>
        <dbReference type="SAM" id="Coils"/>
    </source>
</evidence>
<dbReference type="OrthoDB" id="9759785at2"/>
<protein>
    <submittedName>
        <fullName evidence="15">2-oxoglutarate decarboxylase</fullName>
    </submittedName>
</protein>
<comment type="cofactor">
    <cofactor evidence="2">
        <name>thiamine diphosphate</name>
        <dbReference type="ChEBI" id="CHEBI:58937"/>
    </cofactor>
</comment>
<dbReference type="Gene3D" id="3.30.559.10">
    <property type="entry name" value="Chloramphenicol acetyltransferase-like domain"/>
    <property type="match status" value="1"/>
</dbReference>
<dbReference type="Pfam" id="PF16870">
    <property type="entry name" value="OxoGdeHyase_C"/>
    <property type="match status" value="1"/>
</dbReference>
<dbReference type="Gene3D" id="3.40.50.12470">
    <property type="match status" value="1"/>
</dbReference>
<comment type="pathway">
    <text evidence="3">Carbohydrate metabolism; tricarboxylic acid cycle; succinyl-CoA from 2-oxoglutarate (dehydrogenase route): step 1/1.</text>
</comment>
<dbReference type="Pfam" id="PF16078">
    <property type="entry name" value="2-oxogl_dehyd_N"/>
    <property type="match status" value="1"/>
</dbReference>
<dbReference type="InterPro" id="IPR023213">
    <property type="entry name" value="CAT-like_dom_sf"/>
</dbReference>
<dbReference type="NCBIfam" id="TIGR00239">
    <property type="entry name" value="2oxo_dh_E1"/>
    <property type="match status" value="1"/>
</dbReference>
<feature type="compositionally biased region" description="Basic and acidic residues" evidence="13">
    <location>
        <begin position="109"/>
        <end position="119"/>
    </location>
</feature>
<name>A0A1I5J116_9PSEU</name>
<dbReference type="InterPro" id="IPR029061">
    <property type="entry name" value="THDP-binding"/>
</dbReference>
<dbReference type="InterPro" id="IPR011603">
    <property type="entry name" value="2oxoglutarate_DH_E1"/>
</dbReference>
<evidence type="ECO:0000256" key="7">
    <source>
        <dbReference type="ARBA" id="ARBA00023002"/>
    </source>
</evidence>
<evidence type="ECO:0000256" key="11">
    <source>
        <dbReference type="ARBA" id="ARBA00052761"/>
    </source>
</evidence>
<gene>
    <name evidence="15" type="ORF">SAMN05421854_102831</name>
</gene>
<dbReference type="Pfam" id="PF00198">
    <property type="entry name" value="2-oxoacid_dh"/>
    <property type="match status" value="1"/>
</dbReference>
<dbReference type="CDD" id="cd02016">
    <property type="entry name" value="TPP_E1_OGDC_like"/>
    <property type="match status" value="1"/>
</dbReference>